<evidence type="ECO:0000256" key="3">
    <source>
        <dbReference type="ARBA" id="ARBA00023163"/>
    </source>
</evidence>
<keyword evidence="1" id="KW-0805">Transcription regulation</keyword>
<dbReference type="Pfam" id="PF00440">
    <property type="entry name" value="TetR_N"/>
    <property type="match status" value="1"/>
</dbReference>
<dbReference type="RefSeq" id="WP_119772470.1">
    <property type="nucleotide sequence ID" value="NZ_QYUO01000003.1"/>
</dbReference>
<accession>A0A3A3FLY7</accession>
<feature type="domain" description="HTH tetR-type" evidence="5">
    <location>
        <begin position="15"/>
        <end position="75"/>
    </location>
</feature>
<keyword evidence="3" id="KW-0804">Transcription</keyword>
<keyword evidence="7" id="KW-1185">Reference proteome</keyword>
<evidence type="ECO:0000313" key="6">
    <source>
        <dbReference type="EMBL" id="RJF92542.1"/>
    </source>
</evidence>
<dbReference type="PANTHER" id="PTHR47506:SF6">
    <property type="entry name" value="HTH-TYPE TRANSCRIPTIONAL REPRESSOR NEMR"/>
    <property type="match status" value="1"/>
</dbReference>
<evidence type="ECO:0000259" key="5">
    <source>
        <dbReference type="PROSITE" id="PS50977"/>
    </source>
</evidence>
<gene>
    <name evidence="6" type="ORF">D3871_28520</name>
</gene>
<reference evidence="7" key="1">
    <citation type="submission" date="2018-09" db="EMBL/GenBank/DDBJ databases">
        <authorList>
            <person name="Zhu H."/>
        </authorList>
    </citation>
    <scope>NUCLEOTIDE SEQUENCE [LARGE SCALE GENOMIC DNA]</scope>
    <source>
        <strain evidence="7">K1R23-30</strain>
    </source>
</reference>
<dbReference type="SUPFAM" id="SSF48498">
    <property type="entry name" value="Tetracyclin repressor-like, C-terminal domain"/>
    <property type="match status" value="1"/>
</dbReference>
<dbReference type="InterPro" id="IPR001647">
    <property type="entry name" value="HTH_TetR"/>
</dbReference>
<dbReference type="SUPFAM" id="SSF46689">
    <property type="entry name" value="Homeodomain-like"/>
    <property type="match status" value="1"/>
</dbReference>
<dbReference type="Proteomes" id="UP000265955">
    <property type="component" value="Unassembled WGS sequence"/>
</dbReference>
<dbReference type="Pfam" id="PF16925">
    <property type="entry name" value="TetR_C_13"/>
    <property type="match status" value="1"/>
</dbReference>
<dbReference type="GO" id="GO:0003677">
    <property type="term" value="F:DNA binding"/>
    <property type="evidence" value="ECO:0007669"/>
    <property type="project" value="UniProtKB-UniRule"/>
</dbReference>
<dbReference type="Gene3D" id="1.10.10.60">
    <property type="entry name" value="Homeodomain-like"/>
    <property type="match status" value="1"/>
</dbReference>
<name>A0A3A3FLY7_9BURK</name>
<dbReference type="InterPro" id="IPR009057">
    <property type="entry name" value="Homeodomain-like_sf"/>
</dbReference>
<proteinExistence type="predicted"/>
<sequence>MNSKVYSEKLPTKGEATSALILRCALSMARRTGLEGLTIGAIADEMKMSKTGVFARFGSREKLLIEALKLYRVQFERAVFHPGLEEHAGLPRLTEVFMRWVQFEADDSGIGSIYISAAAEYENRSGAVRDVLVAMIKDWQAWLLHYIKTAIELGHLPAKLDAEMLVYEIYGLILGLHHDMRLLKLPGSAQRAMRSFNRLLEAGGGAQPGSIEAPHPKWWTVHVHWASLREQRHRAH</sequence>
<dbReference type="EMBL" id="QYUO01000003">
    <property type="protein sequence ID" value="RJF92542.1"/>
    <property type="molecule type" value="Genomic_DNA"/>
</dbReference>
<dbReference type="InterPro" id="IPR036271">
    <property type="entry name" value="Tet_transcr_reg_TetR-rel_C_sf"/>
</dbReference>
<dbReference type="PANTHER" id="PTHR47506">
    <property type="entry name" value="TRANSCRIPTIONAL REGULATORY PROTEIN"/>
    <property type="match status" value="1"/>
</dbReference>
<evidence type="ECO:0000256" key="4">
    <source>
        <dbReference type="PROSITE-ProRule" id="PRU00335"/>
    </source>
</evidence>
<feature type="DNA-binding region" description="H-T-H motif" evidence="4">
    <location>
        <begin position="38"/>
        <end position="57"/>
    </location>
</feature>
<keyword evidence="2 4" id="KW-0238">DNA-binding</keyword>
<organism evidence="6 7">
    <name type="scientific">Noviherbaspirillum saxi</name>
    <dbReference type="NCBI Taxonomy" id="2320863"/>
    <lineage>
        <taxon>Bacteria</taxon>
        <taxon>Pseudomonadati</taxon>
        <taxon>Pseudomonadota</taxon>
        <taxon>Betaproteobacteria</taxon>
        <taxon>Burkholderiales</taxon>
        <taxon>Oxalobacteraceae</taxon>
        <taxon>Noviherbaspirillum</taxon>
    </lineage>
</organism>
<dbReference type="Gene3D" id="1.10.357.10">
    <property type="entry name" value="Tetracycline Repressor, domain 2"/>
    <property type="match status" value="1"/>
</dbReference>
<dbReference type="InterPro" id="IPR011075">
    <property type="entry name" value="TetR_C"/>
</dbReference>
<protein>
    <submittedName>
        <fullName evidence="6">TetR/AcrR family transcriptional regulator</fullName>
    </submittedName>
</protein>
<evidence type="ECO:0000256" key="1">
    <source>
        <dbReference type="ARBA" id="ARBA00023015"/>
    </source>
</evidence>
<comment type="caution">
    <text evidence="6">The sequence shown here is derived from an EMBL/GenBank/DDBJ whole genome shotgun (WGS) entry which is preliminary data.</text>
</comment>
<dbReference type="PROSITE" id="PS50977">
    <property type="entry name" value="HTH_TETR_2"/>
    <property type="match status" value="1"/>
</dbReference>
<evidence type="ECO:0000256" key="2">
    <source>
        <dbReference type="ARBA" id="ARBA00023125"/>
    </source>
</evidence>
<dbReference type="AlphaFoldDB" id="A0A3A3FLY7"/>
<dbReference type="OrthoDB" id="326421at2"/>
<evidence type="ECO:0000313" key="7">
    <source>
        <dbReference type="Proteomes" id="UP000265955"/>
    </source>
</evidence>